<evidence type="ECO:0000313" key="1">
    <source>
        <dbReference type="EMBL" id="TKR94206.1"/>
    </source>
</evidence>
<proteinExistence type="predicted"/>
<accession>A0A4U5PD09</accession>
<organism evidence="1 2">
    <name type="scientific">Steinernema carpocapsae</name>
    <name type="common">Entomopathogenic nematode</name>
    <dbReference type="NCBI Taxonomy" id="34508"/>
    <lineage>
        <taxon>Eukaryota</taxon>
        <taxon>Metazoa</taxon>
        <taxon>Ecdysozoa</taxon>
        <taxon>Nematoda</taxon>
        <taxon>Chromadorea</taxon>
        <taxon>Rhabditida</taxon>
        <taxon>Tylenchina</taxon>
        <taxon>Panagrolaimomorpha</taxon>
        <taxon>Strongyloidoidea</taxon>
        <taxon>Steinernematidae</taxon>
        <taxon>Steinernema</taxon>
    </lineage>
</organism>
<dbReference type="AlphaFoldDB" id="A0A4U5PD09"/>
<dbReference type="Proteomes" id="UP000298663">
    <property type="component" value="Unassembled WGS sequence"/>
</dbReference>
<reference evidence="1 2" key="1">
    <citation type="journal article" date="2015" name="Genome Biol.">
        <title>Comparative genomics of Steinernema reveals deeply conserved gene regulatory networks.</title>
        <authorList>
            <person name="Dillman A.R."/>
            <person name="Macchietto M."/>
            <person name="Porter C.F."/>
            <person name="Rogers A."/>
            <person name="Williams B."/>
            <person name="Antoshechkin I."/>
            <person name="Lee M.M."/>
            <person name="Goodwin Z."/>
            <person name="Lu X."/>
            <person name="Lewis E.E."/>
            <person name="Goodrich-Blair H."/>
            <person name="Stock S.P."/>
            <person name="Adams B.J."/>
            <person name="Sternberg P.W."/>
            <person name="Mortazavi A."/>
        </authorList>
    </citation>
    <scope>NUCLEOTIDE SEQUENCE [LARGE SCALE GENOMIC DNA]</scope>
    <source>
        <strain evidence="1 2">ALL</strain>
    </source>
</reference>
<protein>
    <submittedName>
        <fullName evidence="1">Uncharacterized protein</fullName>
    </submittedName>
</protein>
<sequence length="72" mass="8488">MDRYLVVDEAGVLDLFQISKKGFKTSVSLRHRNTIFFEKLGFRTFPALETNWLLKEERDVAVVLAEIRRFLL</sequence>
<evidence type="ECO:0000313" key="2">
    <source>
        <dbReference type="Proteomes" id="UP000298663"/>
    </source>
</evidence>
<name>A0A4U5PD09_STECR</name>
<keyword evidence="2" id="KW-1185">Reference proteome</keyword>
<reference evidence="1 2" key="2">
    <citation type="journal article" date="2019" name="G3 (Bethesda)">
        <title>Hybrid Assembly of the Genome of the Entomopathogenic Nematode Steinernema carpocapsae Identifies the X-Chromosome.</title>
        <authorList>
            <person name="Serra L."/>
            <person name="Macchietto M."/>
            <person name="Macias-Munoz A."/>
            <person name="McGill C.J."/>
            <person name="Rodriguez I.M."/>
            <person name="Rodriguez B."/>
            <person name="Murad R."/>
            <person name="Mortazavi A."/>
        </authorList>
    </citation>
    <scope>NUCLEOTIDE SEQUENCE [LARGE SCALE GENOMIC DNA]</scope>
    <source>
        <strain evidence="1 2">ALL</strain>
    </source>
</reference>
<dbReference type="EMBL" id="AZBU02000002">
    <property type="protein sequence ID" value="TKR94206.1"/>
    <property type="molecule type" value="Genomic_DNA"/>
</dbReference>
<gene>
    <name evidence="1" type="ORF">L596_008519</name>
</gene>
<comment type="caution">
    <text evidence="1">The sequence shown here is derived from an EMBL/GenBank/DDBJ whole genome shotgun (WGS) entry which is preliminary data.</text>
</comment>